<evidence type="ECO:0000256" key="10">
    <source>
        <dbReference type="ARBA" id="ARBA00068150"/>
    </source>
</evidence>
<dbReference type="GO" id="GO:0005886">
    <property type="term" value="C:plasma membrane"/>
    <property type="evidence" value="ECO:0007669"/>
    <property type="project" value="TreeGrafter"/>
</dbReference>
<feature type="transmembrane region" description="Helical" evidence="12">
    <location>
        <begin position="59"/>
        <end position="81"/>
    </location>
</feature>
<dbReference type="EMBL" id="FNHG01000003">
    <property type="protein sequence ID" value="SDL97497.1"/>
    <property type="molecule type" value="Genomic_DNA"/>
</dbReference>
<dbReference type="Gene3D" id="3.30.565.10">
    <property type="entry name" value="Histidine kinase-like ATPase, C-terminal domain"/>
    <property type="match status" value="1"/>
</dbReference>
<name>A0A1G9PH08_9PROT</name>
<dbReference type="PROSITE" id="PS50109">
    <property type="entry name" value="HIS_KIN"/>
    <property type="match status" value="1"/>
</dbReference>
<dbReference type="FunFam" id="3.30.565.10:FF:000010">
    <property type="entry name" value="Sensor histidine kinase RcsC"/>
    <property type="match status" value="1"/>
</dbReference>
<dbReference type="GO" id="GO:0000155">
    <property type="term" value="F:phosphorelay sensor kinase activity"/>
    <property type="evidence" value="ECO:0007669"/>
    <property type="project" value="InterPro"/>
</dbReference>
<keyword evidence="7" id="KW-0067">ATP-binding</keyword>
<dbReference type="Gene3D" id="3.40.50.2300">
    <property type="match status" value="1"/>
</dbReference>
<dbReference type="CDD" id="cd16922">
    <property type="entry name" value="HATPase_EvgS-ArcB-TorS-like"/>
    <property type="match status" value="1"/>
</dbReference>
<dbReference type="InterPro" id="IPR003661">
    <property type="entry name" value="HisK_dim/P_dom"/>
</dbReference>
<dbReference type="SMART" id="SM00388">
    <property type="entry name" value="HisKA"/>
    <property type="match status" value="1"/>
</dbReference>
<dbReference type="CDD" id="cd00082">
    <property type="entry name" value="HisKA"/>
    <property type="match status" value="1"/>
</dbReference>
<keyword evidence="5" id="KW-0547">Nucleotide-binding</keyword>
<dbReference type="SUPFAM" id="SSF47384">
    <property type="entry name" value="Homodimeric domain of signal transducing histidine kinase"/>
    <property type="match status" value="1"/>
</dbReference>
<dbReference type="PROSITE" id="PS50110">
    <property type="entry name" value="RESPONSE_REGULATORY"/>
    <property type="match status" value="1"/>
</dbReference>
<dbReference type="InterPro" id="IPR011006">
    <property type="entry name" value="CheY-like_superfamily"/>
</dbReference>
<evidence type="ECO:0000256" key="1">
    <source>
        <dbReference type="ARBA" id="ARBA00000085"/>
    </source>
</evidence>
<evidence type="ECO:0000256" key="4">
    <source>
        <dbReference type="ARBA" id="ARBA00022679"/>
    </source>
</evidence>
<evidence type="ECO:0000256" key="6">
    <source>
        <dbReference type="ARBA" id="ARBA00022777"/>
    </source>
</evidence>
<dbReference type="AlphaFoldDB" id="A0A1G9PH08"/>
<protein>
    <recommendedName>
        <fullName evidence="10">Sensory/regulatory protein RpfC</fullName>
        <ecNumber evidence="2">2.7.13.3</ecNumber>
    </recommendedName>
</protein>
<dbReference type="InterPro" id="IPR001789">
    <property type="entry name" value="Sig_transdc_resp-reg_receiver"/>
</dbReference>
<dbReference type="InterPro" id="IPR005467">
    <property type="entry name" value="His_kinase_dom"/>
</dbReference>
<dbReference type="Pfam" id="PF00072">
    <property type="entry name" value="Response_reg"/>
    <property type="match status" value="1"/>
</dbReference>
<keyword evidence="8" id="KW-0902">Two-component regulatory system</keyword>
<organism evidence="15 16">
    <name type="scientific">Maricaulis salignorans</name>
    <dbReference type="NCBI Taxonomy" id="144026"/>
    <lineage>
        <taxon>Bacteria</taxon>
        <taxon>Pseudomonadati</taxon>
        <taxon>Pseudomonadota</taxon>
        <taxon>Alphaproteobacteria</taxon>
        <taxon>Maricaulales</taxon>
        <taxon>Maricaulaceae</taxon>
        <taxon>Maricaulis</taxon>
    </lineage>
</organism>
<evidence type="ECO:0000313" key="16">
    <source>
        <dbReference type="Proteomes" id="UP000199759"/>
    </source>
</evidence>
<evidence type="ECO:0000259" key="14">
    <source>
        <dbReference type="PROSITE" id="PS50110"/>
    </source>
</evidence>
<keyword evidence="3 11" id="KW-0597">Phosphoprotein</keyword>
<dbReference type="RefSeq" id="WP_176780251.1">
    <property type="nucleotide sequence ID" value="NZ_FNHG01000003.1"/>
</dbReference>
<proteinExistence type="predicted"/>
<feature type="transmembrane region" description="Helical" evidence="12">
    <location>
        <begin position="163"/>
        <end position="183"/>
    </location>
</feature>
<evidence type="ECO:0000256" key="3">
    <source>
        <dbReference type="ARBA" id="ARBA00022553"/>
    </source>
</evidence>
<dbReference type="SMART" id="SM00448">
    <property type="entry name" value="REC"/>
    <property type="match status" value="1"/>
</dbReference>
<sequence length="684" mass="73325">MISQDRAPILTLLQSRSFLAVLALTLIPAALMSAGLDFTAVTATDTPGADQYQVMRGAIIHTLLEWSSVAFALIIAALAYVHYRITGEMTAPIIGLAMLLSGAMDTFHVLAAMRLIHAAAPDTGFIPFTWALSRSFNAVILLVGTLVALRASHAGANWSPRTLAVMVMVSSLVAIALMIATAMARELPTTQFDDALISRPYDLFPLVVFLGTAPILARLYRRSPNPMTASLLLALLPAIALEIHMAFGSRVLFDSHFNVAHGLKILEYALPFVGVAAEYVRQNSQLVRAREDAILANKAKSAFLANMSHEIRTPLNGVLGMVQALGETPLTAEQTKMLDLVTSSGRNLTDILNSILDLSKMEAGKFELDEQDFPLEDCLQSSIALHRYAATEKTLSLDLEIDENCRGLYRGDALRIRQIIQNLISNAIKFTPSGSITLSAICRPPADGADRSVLELRVSDTGIGIAPEHLGKLFNAFNQGDNSTTRRFGGTGLGLSIIKSLTDLMGGSVRVESELGQGASFTVEIPLIRLESAGLAEPGKPATLAAAPDGTEGPGLADMRVLAVEDVKTNQIVLQALLGARCQTLDLADHGAAAIERWRTLQPDLILMDKHMPVMDGLTAIRAIRAAELQDDLPRTLIIALSADTLSHHVGEMLDAGADAHVAKPINLDLLLATIQSQRTARAA</sequence>
<feature type="modified residue" description="4-aspartylphosphate" evidence="11">
    <location>
        <position position="609"/>
    </location>
</feature>
<evidence type="ECO:0000256" key="8">
    <source>
        <dbReference type="ARBA" id="ARBA00023012"/>
    </source>
</evidence>
<dbReference type="Gene3D" id="1.10.287.130">
    <property type="match status" value="1"/>
</dbReference>
<evidence type="ECO:0000256" key="9">
    <source>
        <dbReference type="ARBA" id="ARBA00064003"/>
    </source>
</evidence>
<comment type="subunit">
    <text evidence="9">At low DSF concentrations, interacts with RpfF.</text>
</comment>
<dbReference type="SUPFAM" id="SSF55874">
    <property type="entry name" value="ATPase domain of HSP90 chaperone/DNA topoisomerase II/histidine kinase"/>
    <property type="match status" value="1"/>
</dbReference>
<keyword evidence="16" id="KW-1185">Reference proteome</keyword>
<dbReference type="CDD" id="cd17546">
    <property type="entry name" value="REC_hyHK_CKI1_RcsC-like"/>
    <property type="match status" value="1"/>
</dbReference>
<dbReference type="Proteomes" id="UP000199759">
    <property type="component" value="Unassembled WGS sequence"/>
</dbReference>
<feature type="transmembrane region" description="Helical" evidence="12">
    <location>
        <begin position="232"/>
        <end position="253"/>
    </location>
</feature>
<dbReference type="Pfam" id="PF00512">
    <property type="entry name" value="HisKA"/>
    <property type="match status" value="1"/>
</dbReference>
<evidence type="ECO:0000256" key="7">
    <source>
        <dbReference type="ARBA" id="ARBA00022840"/>
    </source>
</evidence>
<keyword evidence="6 15" id="KW-0418">Kinase</keyword>
<feature type="transmembrane region" description="Helical" evidence="12">
    <location>
        <begin position="128"/>
        <end position="151"/>
    </location>
</feature>
<dbReference type="SUPFAM" id="SSF52172">
    <property type="entry name" value="CheY-like"/>
    <property type="match status" value="1"/>
</dbReference>
<keyword evidence="12" id="KW-0472">Membrane</keyword>
<feature type="domain" description="Response regulatory" evidence="14">
    <location>
        <begin position="560"/>
        <end position="679"/>
    </location>
</feature>
<dbReference type="InterPro" id="IPR036097">
    <property type="entry name" value="HisK_dim/P_sf"/>
</dbReference>
<reference evidence="15 16" key="1">
    <citation type="submission" date="2016-10" db="EMBL/GenBank/DDBJ databases">
        <authorList>
            <person name="de Groot N.N."/>
        </authorList>
    </citation>
    <scope>NUCLEOTIDE SEQUENCE [LARGE SCALE GENOMIC DNA]</scope>
    <source>
        <strain evidence="15 16">DSM 16077</strain>
    </source>
</reference>
<feature type="transmembrane region" description="Helical" evidence="12">
    <location>
        <begin position="93"/>
        <end position="116"/>
    </location>
</feature>
<feature type="domain" description="Histidine kinase" evidence="13">
    <location>
        <begin position="306"/>
        <end position="529"/>
    </location>
</feature>
<dbReference type="SMART" id="SM00387">
    <property type="entry name" value="HATPase_c"/>
    <property type="match status" value="1"/>
</dbReference>
<dbReference type="STRING" id="144026.SAMN04488568_103217"/>
<comment type="catalytic activity">
    <reaction evidence="1">
        <text>ATP + protein L-histidine = ADP + protein N-phospho-L-histidine.</text>
        <dbReference type="EC" id="2.7.13.3"/>
    </reaction>
</comment>
<dbReference type="Pfam" id="PF17159">
    <property type="entry name" value="MASE3"/>
    <property type="match status" value="1"/>
</dbReference>
<evidence type="ECO:0000256" key="2">
    <source>
        <dbReference type="ARBA" id="ARBA00012438"/>
    </source>
</evidence>
<dbReference type="InterPro" id="IPR003594">
    <property type="entry name" value="HATPase_dom"/>
</dbReference>
<dbReference type="Pfam" id="PF02518">
    <property type="entry name" value="HATPase_c"/>
    <property type="match status" value="1"/>
</dbReference>
<evidence type="ECO:0000256" key="5">
    <source>
        <dbReference type="ARBA" id="ARBA00022741"/>
    </source>
</evidence>
<evidence type="ECO:0000313" key="15">
    <source>
        <dbReference type="EMBL" id="SDL97497.1"/>
    </source>
</evidence>
<dbReference type="FunFam" id="1.10.287.130:FF:000002">
    <property type="entry name" value="Two-component osmosensing histidine kinase"/>
    <property type="match status" value="1"/>
</dbReference>
<evidence type="ECO:0000259" key="13">
    <source>
        <dbReference type="PROSITE" id="PS50109"/>
    </source>
</evidence>
<dbReference type="InterPro" id="IPR036890">
    <property type="entry name" value="HATPase_C_sf"/>
</dbReference>
<keyword evidence="4" id="KW-0808">Transferase</keyword>
<evidence type="ECO:0000256" key="11">
    <source>
        <dbReference type="PROSITE-ProRule" id="PRU00169"/>
    </source>
</evidence>
<dbReference type="PRINTS" id="PR00344">
    <property type="entry name" value="BCTRLSENSOR"/>
</dbReference>
<keyword evidence="12" id="KW-1133">Transmembrane helix</keyword>
<gene>
    <name evidence="15" type="ORF">SAMN04488568_103217</name>
</gene>
<dbReference type="InterPro" id="IPR004358">
    <property type="entry name" value="Sig_transdc_His_kin-like_C"/>
</dbReference>
<dbReference type="GO" id="GO:0009927">
    <property type="term" value="F:histidine phosphotransfer kinase activity"/>
    <property type="evidence" value="ECO:0007669"/>
    <property type="project" value="TreeGrafter"/>
</dbReference>
<keyword evidence="12" id="KW-0812">Transmembrane</keyword>
<dbReference type="InterPro" id="IPR033425">
    <property type="entry name" value="MASE3"/>
</dbReference>
<dbReference type="EC" id="2.7.13.3" evidence="2"/>
<dbReference type="GO" id="GO:0005524">
    <property type="term" value="F:ATP binding"/>
    <property type="evidence" value="ECO:0007669"/>
    <property type="project" value="UniProtKB-KW"/>
</dbReference>
<dbReference type="PANTHER" id="PTHR43047">
    <property type="entry name" value="TWO-COMPONENT HISTIDINE PROTEIN KINASE"/>
    <property type="match status" value="1"/>
</dbReference>
<feature type="transmembrane region" description="Helical" evidence="12">
    <location>
        <begin position="203"/>
        <end position="220"/>
    </location>
</feature>
<dbReference type="PANTHER" id="PTHR43047:SF72">
    <property type="entry name" value="OSMOSENSING HISTIDINE PROTEIN KINASE SLN1"/>
    <property type="match status" value="1"/>
</dbReference>
<accession>A0A1G9PH08</accession>
<evidence type="ECO:0000256" key="12">
    <source>
        <dbReference type="SAM" id="Phobius"/>
    </source>
</evidence>